<evidence type="ECO:0000313" key="10">
    <source>
        <dbReference type="Proteomes" id="UP000075615"/>
    </source>
</evidence>
<evidence type="ECO:0000256" key="7">
    <source>
        <dbReference type="RuleBase" id="RU004182"/>
    </source>
</evidence>
<keyword evidence="4 7" id="KW-0157">Chromophore</keyword>
<dbReference type="GO" id="GO:0003904">
    <property type="term" value="F:deoxyribodipyrimidine photo-lyase activity"/>
    <property type="evidence" value="ECO:0007669"/>
    <property type="project" value="TreeGrafter"/>
</dbReference>
<evidence type="ECO:0000313" key="9">
    <source>
        <dbReference type="EMBL" id="KYG75361.1"/>
    </source>
</evidence>
<comment type="similarity">
    <text evidence="7">Belongs to the DNA photolyase family.</text>
</comment>
<keyword evidence="2 5" id="KW-0285">Flavoprotein</keyword>
<keyword evidence="3 5" id="KW-0274">FAD</keyword>
<evidence type="ECO:0000256" key="1">
    <source>
        <dbReference type="ARBA" id="ARBA00001932"/>
    </source>
</evidence>
<dbReference type="Pfam" id="PF00875">
    <property type="entry name" value="DNA_photolyase"/>
    <property type="match status" value="1"/>
</dbReference>
<dbReference type="SUPFAM" id="SSF48173">
    <property type="entry name" value="Cryptochrome/photolyase FAD-binding domain"/>
    <property type="match status" value="1"/>
</dbReference>
<dbReference type="Gene3D" id="1.25.40.80">
    <property type="match status" value="1"/>
</dbReference>
<proteinExistence type="inferred from homology"/>
<feature type="site" description="Electron transfer via tryptophanyl radical" evidence="6">
    <location>
        <position position="364"/>
    </location>
</feature>
<dbReference type="PANTHER" id="PTHR11455">
    <property type="entry name" value="CRYPTOCHROME"/>
    <property type="match status" value="1"/>
</dbReference>
<sequence>MSKINIFWFRRDLRFEDNTALYYALKEKLPVLPIFIFDQNILDKLENKQDARVEFIQRTIAEMNHKLRANGSKLKTFYSKPIEAYEALIDEYEIEAVFTNRDYEPYSTARDKQIEEFLKERGIGFYTFKDHVVFEKEEIISGNGTFYKVFTPYSKTWLEKYSKSKPAILSNGLNEKNWYQTTHQETHSLTQIGFQRTEINIPPDSLKEELIKKYDQLRDYPAQDATSRLGIHLRFGTISIRQLAEKGSKINQTYLNELIWRDFYAMILANNPQVINNAFKQKYDQIPWRHDEAGFQKWCDGVTGYPIVDAGMRQLNKTGFMHNRVRMIVASFLTKHLLIDWRWGEAYFSEKLLDFDLASNNGGWQWAAGTGTDAQPYFRIFNPESQTKKFDPELKYIKKWISEYNTPDYPKPMVDHKFARQRALDTYKAALTGN</sequence>
<dbReference type="PANTHER" id="PTHR11455:SF9">
    <property type="entry name" value="CRYPTOCHROME CIRCADIAN CLOCK 5 ISOFORM X1"/>
    <property type="match status" value="1"/>
</dbReference>
<dbReference type="GO" id="GO:0003677">
    <property type="term" value="F:DNA binding"/>
    <property type="evidence" value="ECO:0007669"/>
    <property type="project" value="TreeGrafter"/>
</dbReference>
<dbReference type="InterPro" id="IPR014729">
    <property type="entry name" value="Rossmann-like_a/b/a_fold"/>
</dbReference>
<dbReference type="OrthoDB" id="9772484at2"/>
<dbReference type="GO" id="GO:0006139">
    <property type="term" value="P:nucleobase-containing compound metabolic process"/>
    <property type="evidence" value="ECO:0007669"/>
    <property type="project" value="UniProtKB-ARBA"/>
</dbReference>
<dbReference type="PROSITE" id="PS00394">
    <property type="entry name" value="DNA_PHOTOLYASES_1_1"/>
    <property type="match status" value="1"/>
</dbReference>
<dbReference type="GO" id="GO:0071949">
    <property type="term" value="F:FAD binding"/>
    <property type="evidence" value="ECO:0007669"/>
    <property type="project" value="TreeGrafter"/>
</dbReference>
<dbReference type="SUPFAM" id="SSF52425">
    <property type="entry name" value="Cryptochrome/photolyase, N-terminal domain"/>
    <property type="match status" value="1"/>
</dbReference>
<dbReference type="STRING" id="296218.AWN68_07370"/>
<dbReference type="InterPro" id="IPR018394">
    <property type="entry name" value="DNA_photolyase_1_CS_C"/>
</dbReference>
<evidence type="ECO:0000259" key="8">
    <source>
        <dbReference type="PROSITE" id="PS51645"/>
    </source>
</evidence>
<dbReference type="InterPro" id="IPR036134">
    <property type="entry name" value="Crypto/Photolyase_FAD-like_sf"/>
</dbReference>
<dbReference type="InterPro" id="IPR002081">
    <property type="entry name" value="Cryptochrome/DNA_photolyase_1"/>
</dbReference>
<feature type="binding site" evidence="5">
    <location>
        <position position="254"/>
    </location>
    <ligand>
        <name>FAD</name>
        <dbReference type="ChEBI" id="CHEBI:57692"/>
    </ligand>
</feature>
<feature type="binding site" evidence="5">
    <location>
        <begin position="257"/>
        <end position="264"/>
    </location>
    <ligand>
        <name>FAD</name>
        <dbReference type="ChEBI" id="CHEBI:57692"/>
    </ligand>
</feature>
<accession>A0A150X9G4</accession>
<dbReference type="Gene3D" id="3.40.50.620">
    <property type="entry name" value="HUPs"/>
    <property type="match status" value="1"/>
</dbReference>
<dbReference type="RefSeq" id="WP_068416599.1">
    <property type="nucleotide sequence ID" value="NZ_LRDB01000045.1"/>
</dbReference>
<feature type="domain" description="Photolyase/cryptochrome alpha/beta" evidence="8">
    <location>
        <begin position="3"/>
        <end position="133"/>
    </location>
</feature>
<organism evidence="9 10">
    <name type="scientific">Roseivirga echinicomitans</name>
    <dbReference type="NCBI Taxonomy" id="296218"/>
    <lineage>
        <taxon>Bacteria</taxon>
        <taxon>Pseudomonadati</taxon>
        <taxon>Bacteroidota</taxon>
        <taxon>Cytophagia</taxon>
        <taxon>Cytophagales</taxon>
        <taxon>Roseivirgaceae</taxon>
        <taxon>Roseivirga</taxon>
    </lineage>
</organism>
<dbReference type="Gene3D" id="1.10.579.10">
    <property type="entry name" value="DNA Cyclobutane Dipyrimidine Photolyase, subunit A, domain 3"/>
    <property type="match status" value="1"/>
</dbReference>
<comment type="cofactor">
    <cofactor evidence="1">
        <name>(6R)-5,10-methylene-5,6,7,8-tetrahydrofolate</name>
        <dbReference type="ChEBI" id="CHEBI:15636"/>
    </cofactor>
</comment>
<evidence type="ECO:0000256" key="3">
    <source>
        <dbReference type="ARBA" id="ARBA00022827"/>
    </source>
</evidence>
<dbReference type="Pfam" id="PF03441">
    <property type="entry name" value="FAD_binding_7"/>
    <property type="match status" value="1"/>
</dbReference>
<dbReference type="Proteomes" id="UP000075615">
    <property type="component" value="Unassembled WGS sequence"/>
</dbReference>
<keyword evidence="9" id="KW-0456">Lyase</keyword>
<dbReference type="GO" id="GO:0009416">
    <property type="term" value="P:response to light stimulus"/>
    <property type="evidence" value="ECO:0007669"/>
    <property type="project" value="TreeGrafter"/>
</dbReference>
<protein>
    <submittedName>
        <fullName evidence="9">Deoxyribodipyrimidine photolyase</fullName>
    </submittedName>
</protein>
<gene>
    <name evidence="9" type="ORF">AWN68_07370</name>
</gene>
<dbReference type="EMBL" id="LRDB01000045">
    <property type="protein sequence ID" value="KYG75361.1"/>
    <property type="molecule type" value="Genomic_DNA"/>
</dbReference>
<reference evidence="9 10" key="1">
    <citation type="submission" date="2016-01" db="EMBL/GenBank/DDBJ databases">
        <title>Genome sequencing of Roseivirga echinicomitans KMM 6058.</title>
        <authorList>
            <person name="Selvaratnam C."/>
            <person name="Thevarajoo S."/>
            <person name="Goh K.M."/>
            <person name="Ee R."/>
            <person name="Chan K.-G."/>
            <person name="Chong C.S."/>
        </authorList>
    </citation>
    <scope>NUCLEOTIDE SEQUENCE [LARGE SCALE GENOMIC DNA]</scope>
    <source>
        <strain evidence="9 10">KMM 6058</strain>
    </source>
</reference>
<dbReference type="InterPro" id="IPR005101">
    <property type="entry name" value="Cryptochr/Photolyase_FAD-bd"/>
</dbReference>
<dbReference type="AlphaFoldDB" id="A0A150X9G4"/>
<evidence type="ECO:0000256" key="6">
    <source>
        <dbReference type="PIRSR" id="PIRSR602081-2"/>
    </source>
</evidence>
<comment type="cofactor">
    <cofactor evidence="5">
        <name>FAD</name>
        <dbReference type="ChEBI" id="CHEBI:57692"/>
    </cofactor>
    <text evidence="5">Binds 1 FAD per subunit.</text>
</comment>
<dbReference type="PRINTS" id="PR00147">
    <property type="entry name" value="DNAPHOTLYASE"/>
</dbReference>
<feature type="binding site" evidence="5">
    <location>
        <begin position="354"/>
        <end position="356"/>
    </location>
    <ligand>
        <name>FAD</name>
        <dbReference type="ChEBI" id="CHEBI:57692"/>
    </ligand>
</feature>
<dbReference type="InterPro" id="IPR036155">
    <property type="entry name" value="Crypto/Photolyase_N_sf"/>
</dbReference>
<feature type="site" description="Electron transfer via tryptophanyl radical" evidence="6">
    <location>
        <position position="341"/>
    </location>
</feature>
<comment type="caution">
    <text evidence="9">The sequence shown here is derived from an EMBL/GenBank/DDBJ whole genome shotgun (WGS) entry which is preliminary data.</text>
</comment>
<name>A0A150X9G4_9BACT</name>
<keyword evidence="10" id="KW-1185">Reference proteome</keyword>
<evidence type="ECO:0000256" key="4">
    <source>
        <dbReference type="ARBA" id="ARBA00022991"/>
    </source>
</evidence>
<dbReference type="GO" id="GO:0006950">
    <property type="term" value="P:response to stress"/>
    <property type="evidence" value="ECO:0007669"/>
    <property type="project" value="UniProtKB-ARBA"/>
</dbReference>
<dbReference type="PROSITE" id="PS51645">
    <property type="entry name" value="PHR_CRY_ALPHA_BETA"/>
    <property type="match status" value="1"/>
</dbReference>
<evidence type="ECO:0000256" key="5">
    <source>
        <dbReference type="PIRSR" id="PIRSR602081-1"/>
    </source>
</evidence>
<feature type="site" description="Electron transfer via tryptophanyl radical" evidence="6">
    <location>
        <position position="288"/>
    </location>
</feature>
<dbReference type="PROSITE" id="PS00691">
    <property type="entry name" value="DNA_PHOTOLYASES_1_2"/>
    <property type="match status" value="1"/>
</dbReference>
<evidence type="ECO:0000256" key="2">
    <source>
        <dbReference type="ARBA" id="ARBA00022630"/>
    </source>
</evidence>
<feature type="binding site" evidence="5">
    <location>
        <position position="214"/>
    </location>
    <ligand>
        <name>FAD</name>
        <dbReference type="ChEBI" id="CHEBI:57692"/>
    </ligand>
</feature>
<dbReference type="InterPro" id="IPR006050">
    <property type="entry name" value="DNA_photolyase_N"/>
</dbReference>